<dbReference type="Pfam" id="PF08447">
    <property type="entry name" value="PAS_3"/>
    <property type="match status" value="2"/>
</dbReference>
<evidence type="ECO:0000313" key="10">
    <source>
        <dbReference type="EMBL" id="GBF05546.1"/>
    </source>
</evidence>
<keyword evidence="6" id="KW-0175">Coiled coil</keyword>
<organism evidence="10 11">
    <name type="scientific">Deinococcus aerius</name>
    <dbReference type="NCBI Taxonomy" id="200253"/>
    <lineage>
        <taxon>Bacteria</taxon>
        <taxon>Thermotogati</taxon>
        <taxon>Deinococcota</taxon>
        <taxon>Deinococci</taxon>
        <taxon>Deinococcales</taxon>
        <taxon>Deinococcaceae</taxon>
        <taxon>Deinococcus</taxon>
    </lineage>
</organism>
<dbReference type="NCBIfam" id="TIGR00229">
    <property type="entry name" value="sensory_box"/>
    <property type="match status" value="4"/>
</dbReference>
<dbReference type="SMART" id="SM00086">
    <property type="entry name" value="PAC"/>
    <property type="match status" value="4"/>
</dbReference>
<dbReference type="InterPro" id="IPR036097">
    <property type="entry name" value="HisK_dim/P_sf"/>
</dbReference>
<keyword evidence="11" id="KW-1185">Reference proteome</keyword>
<evidence type="ECO:0000256" key="1">
    <source>
        <dbReference type="ARBA" id="ARBA00000085"/>
    </source>
</evidence>
<sequence length="1273" mass="139037">MPELLSVGAFDLLDDLPLPTYVSSPDAAVVFANRALADLSGLPARALLGDGLAALIHPGDRGAALEVWRRAWPGGEATECEVRLRTAGGEDRWHCIQSRPRRGGGSPTVISTCHDIHALKGVEDRAGRLQRLTAALADARSVADVLAVLPDIARALAAPRASVAVLRAGGAELHLIGSVGYPEASLDRFRVLPTGLPLPATDAIRGGEPLHLPLAALTARYPHLAGQLDEHARDLVLLPLIAEGQPVGVLTLGFLEPREFGDAERTFMLTLAGLLGQALERARLHEEERAARERERALLDAAPVLMWTSRPGEDAAHFNRTWAEYTGLGATLTGDAWQEALHPDDLAAMREARERGLAAGAAYACDVRLRRADGAYRWHHVTVRPFQEGEWLGLASEVHEWYEAEKRLHLTLEASGLGVWTLDVATGLVTRTPETRRLLGFTEAVAPLSTFLSRVHEEDRAAVEAAFARAVAPGGPESFRVEHRFFRGDGTKIWVEQLTRVERDEQGEARRLLGVTADITARKQAETRLTLLADAGETLAQDLDVGETLARLTTLAVPRLADWCAVYLPQPDGTLHPRAHTHRDPEKARLAQAYLAAFPQRVDDIGAVSKVFRENVPVLLPRVTGEMLGALPIPDEQRALLQAFGFGSSLLVPLAVHGRVLGTLSLALHGSGRAFTEDDVPFARELARRAALALENARLYAQARDLNADLEGRVAERTAELEARNRALEAFAELSRDLATEPDPATLVGRAQEILVSLLPSGASTYYEPGGERWELRSHRGEFRNPALLPALRRGLPRGATPNIDRPFDSGTPYYQDRYDPATVPAAAEEVREIGATATLPVCVGGRPRGVLVVGTYAARPWTPEERALLETVARSLGLALERADALRELQRERTFLSALLESLSEGIVACDASGYLTLFNGATRELHGLPEAPLPPDEWAGHYDLYRADGETRLPTTEIPLYRALRGEHVRDAEMVIRPRHGEARTVLSVGAPIVAAGGERLGAVVAMRDVTERYRAEAALREANENLRRSNRELEQFAYIASHDLQTPARAVTSFAELLQLRYGERLDERGHAYLRQIVRGGQRMKRLVDDLLAFSRLNTQQRPLELVDSAGVLAEALDLLAPDLEATGGEVTSGPLPTVRADEGQLSRLLVNLIGNALKYRREGMAPRIHVRAERDGRMWRFAVTDNGVGVERRYLEQVFEPFKRLHAQDQVEGSGLGLAVSRKIAERHGGRLWLESTPGEGSTFFFTLPDVEEELPGTGRGAGEAEPGI</sequence>
<comment type="caution">
    <text evidence="10">The sequence shown here is derived from an EMBL/GenBank/DDBJ whole genome shotgun (WGS) entry which is preliminary data.</text>
</comment>
<dbReference type="InterPro" id="IPR035965">
    <property type="entry name" value="PAS-like_dom_sf"/>
</dbReference>
<evidence type="ECO:0000259" key="7">
    <source>
        <dbReference type="PROSITE" id="PS50109"/>
    </source>
</evidence>
<keyword evidence="5 10" id="KW-0418">Kinase</keyword>
<dbReference type="InterPro" id="IPR013655">
    <property type="entry name" value="PAS_fold_3"/>
</dbReference>
<dbReference type="SMART" id="SM00091">
    <property type="entry name" value="PAS"/>
    <property type="match status" value="4"/>
</dbReference>
<dbReference type="InterPro" id="IPR000700">
    <property type="entry name" value="PAS-assoc_C"/>
</dbReference>
<feature type="domain" description="PAC" evidence="9">
    <location>
        <begin position="972"/>
        <end position="1024"/>
    </location>
</feature>
<dbReference type="Pfam" id="PF08448">
    <property type="entry name" value="PAS_4"/>
    <property type="match status" value="2"/>
</dbReference>
<dbReference type="InterPro" id="IPR003661">
    <property type="entry name" value="HisK_dim/P_dom"/>
</dbReference>
<evidence type="ECO:0000256" key="5">
    <source>
        <dbReference type="ARBA" id="ARBA00022777"/>
    </source>
</evidence>
<dbReference type="Gene3D" id="3.30.450.40">
    <property type="match status" value="3"/>
</dbReference>
<dbReference type="SMART" id="SM00387">
    <property type="entry name" value="HATPase_c"/>
    <property type="match status" value="1"/>
</dbReference>
<evidence type="ECO:0000259" key="9">
    <source>
        <dbReference type="PROSITE" id="PS50113"/>
    </source>
</evidence>
<dbReference type="Proteomes" id="UP000236569">
    <property type="component" value="Unassembled WGS sequence"/>
</dbReference>
<dbReference type="InterPro" id="IPR029016">
    <property type="entry name" value="GAF-like_dom_sf"/>
</dbReference>
<dbReference type="Pfam" id="PF02518">
    <property type="entry name" value="HATPase_c"/>
    <property type="match status" value="1"/>
</dbReference>
<evidence type="ECO:0000256" key="2">
    <source>
        <dbReference type="ARBA" id="ARBA00012438"/>
    </source>
</evidence>
<dbReference type="AlphaFoldDB" id="A0A2I9D4G7"/>
<feature type="domain" description="PAS" evidence="8">
    <location>
        <begin position="404"/>
        <end position="474"/>
    </location>
</feature>
<name>A0A2I9D4G7_9DEIO</name>
<keyword evidence="4" id="KW-0808">Transferase</keyword>
<dbReference type="InterPro" id="IPR005467">
    <property type="entry name" value="His_kinase_dom"/>
</dbReference>
<dbReference type="PROSITE" id="PS50112">
    <property type="entry name" value="PAS"/>
    <property type="match status" value="3"/>
</dbReference>
<keyword evidence="3" id="KW-0597">Phosphoprotein</keyword>
<dbReference type="InterPro" id="IPR003018">
    <property type="entry name" value="GAF"/>
</dbReference>
<comment type="catalytic activity">
    <reaction evidence="1">
        <text>ATP + protein L-histidine = ADP + protein N-phospho-L-histidine.</text>
        <dbReference type="EC" id="2.7.13.3"/>
    </reaction>
</comment>
<dbReference type="PANTHER" id="PTHR43304:SF1">
    <property type="entry name" value="PAC DOMAIN-CONTAINING PROTEIN"/>
    <property type="match status" value="1"/>
</dbReference>
<dbReference type="RefSeq" id="WP_165794130.1">
    <property type="nucleotide sequence ID" value="NZ_BFAG01000005.1"/>
</dbReference>
<dbReference type="SUPFAM" id="SSF55874">
    <property type="entry name" value="ATPase domain of HSP90 chaperone/DNA topoisomerase II/histidine kinase"/>
    <property type="match status" value="1"/>
</dbReference>
<proteinExistence type="predicted"/>
<dbReference type="InterPro" id="IPR001610">
    <property type="entry name" value="PAC"/>
</dbReference>
<gene>
    <name evidence="10" type="ORF">DAERI_050055</name>
</gene>
<dbReference type="FunFam" id="3.30.450.40:FF:000035">
    <property type="entry name" value="PAS sensor protein"/>
    <property type="match status" value="1"/>
</dbReference>
<dbReference type="Gene3D" id="1.10.287.130">
    <property type="match status" value="1"/>
</dbReference>
<dbReference type="EMBL" id="BFAG01000005">
    <property type="protein sequence ID" value="GBF05546.1"/>
    <property type="molecule type" value="Genomic_DNA"/>
</dbReference>
<evidence type="ECO:0000256" key="6">
    <source>
        <dbReference type="SAM" id="Coils"/>
    </source>
</evidence>
<protein>
    <recommendedName>
        <fullName evidence="2">histidine kinase</fullName>
        <ecNumber evidence="2">2.7.13.3</ecNumber>
    </recommendedName>
</protein>
<evidence type="ECO:0000256" key="3">
    <source>
        <dbReference type="ARBA" id="ARBA00022553"/>
    </source>
</evidence>
<dbReference type="Gene3D" id="3.30.450.20">
    <property type="entry name" value="PAS domain"/>
    <property type="match status" value="4"/>
</dbReference>
<dbReference type="CDD" id="cd00130">
    <property type="entry name" value="PAS"/>
    <property type="match status" value="3"/>
</dbReference>
<accession>A0A2I9D4G7</accession>
<dbReference type="InterPro" id="IPR003594">
    <property type="entry name" value="HATPase_dom"/>
</dbReference>
<feature type="coiled-coil region" evidence="6">
    <location>
        <begin position="1015"/>
        <end position="1042"/>
    </location>
</feature>
<evidence type="ECO:0000259" key="8">
    <source>
        <dbReference type="PROSITE" id="PS50112"/>
    </source>
</evidence>
<dbReference type="FunFam" id="3.30.565.10:FF:000006">
    <property type="entry name" value="Sensor histidine kinase WalK"/>
    <property type="match status" value="1"/>
</dbReference>
<dbReference type="InterPro" id="IPR000014">
    <property type="entry name" value="PAS"/>
</dbReference>
<dbReference type="InterPro" id="IPR004358">
    <property type="entry name" value="Sig_transdc_His_kin-like_C"/>
</dbReference>
<dbReference type="SMART" id="SM00065">
    <property type="entry name" value="GAF"/>
    <property type="match status" value="3"/>
</dbReference>
<dbReference type="Pfam" id="PF01590">
    <property type="entry name" value="GAF"/>
    <property type="match status" value="2"/>
</dbReference>
<dbReference type="SUPFAM" id="SSF55785">
    <property type="entry name" value="PYP-like sensor domain (PAS domain)"/>
    <property type="match status" value="4"/>
</dbReference>
<dbReference type="Pfam" id="PF00512">
    <property type="entry name" value="HisKA"/>
    <property type="match status" value="1"/>
</dbReference>
<dbReference type="EC" id="2.7.13.3" evidence="2"/>
<dbReference type="InterPro" id="IPR013656">
    <property type="entry name" value="PAS_4"/>
</dbReference>
<evidence type="ECO:0000256" key="4">
    <source>
        <dbReference type="ARBA" id="ARBA00022679"/>
    </source>
</evidence>
<dbReference type="Gene3D" id="3.30.565.10">
    <property type="entry name" value="Histidine kinase-like ATPase, C-terminal domain"/>
    <property type="match status" value="1"/>
</dbReference>
<dbReference type="SUPFAM" id="SSF47384">
    <property type="entry name" value="Homodimeric domain of signal transducing histidine kinase"/>
    <property type="match status" value="1"/>
</dbReference>
<feature type="domain" description="PAC" evidence="9">
    <location>
        <begin position="479"/>
        <end position="531"/>
    </location>
</feature>
<feature type="domain" description="Histidine kinase" evidence="7">
    <location>
        <begin position="1042"/>
        <end position="1256"/>
    </location>
</feature>
<feature type="domain" description="PAS" evidence="8">
    <location>
        <begin position="12"/>
        <end position="75"/>
    </location>
</feature>
<dbReference type="CDD" id="cd00082">
    <property type="entry name" value="HisKA"/>
    <property type="match status" value="1"/>
</dbReference>
<feature type="domain" description="PAS" evidence="8">
    <location>
        <begin position="893"/>
        <end position="969"/>
    </location>
</feature>
<dbReference type="Gene3D" id="2.10.70.100">
    <property type="match status" value="1"/>
</dbReference>
<dbReference type="PROSITE" id="PS50109">
    <property type="entry name" value="HIS_KIN"/>
    <property type="match status" value="1"/>
</dbReference>
<dbReference type="Pfam" id="PF13185">
    <property type="entry name" value="GAF_2"/>
    <property type="match status" value="1"/>
</dbReference>
<dbReference type="GO" id="GO:0000155">
    <property type="term" value="F:phosphorelay sensor kinase activity"/>
    <property type="evidence" value="ECO:0007669"/>
    <property type="project" value="InterPro"/>
</dbReference>
<dbReference type="PANTHER" id="PTHR43304">
    <property type="entry name" value="PHYTOCHROME-LIKE PROTEIN CPH1"/>
    <property type="match status" value="1"/>
</dbReference>
<dbReference type="PRINTS" id="PR00344">
    <property type="entry name" value="BCTRLSENSOR"/>
</dbReference>
<dbReference type="PROSITE" id="PS50113">
    <property type="entry name" value="PAC"/>
    <property type="match status" value="2"/>
</dbReference>
<dbReference type="InterPro" id="IPR052162">
    <property type="entry name" value="Sensor_kinase/Photoreceptor"/>
</dbReference>
<dbReference type="SMART" id="SM00388">
    <property type="entry name" value="HisKA"/>
    <property type="match status" value="1"/>
</dbReference>
<dbReference type="SUPFAM" id="SSF55781">
    <property type="entry name" value="GAF domain-like"/>
    <property type="match status" value="3"/>
</dbReference>
<dbReference type="InterPro" id="IPR036890">
    <property type="entry name" value="HATPase_C_sf"/>
</dbReference>
<reference evidence="11" key="1">
    <citation type="submission" date="2018-01" db="EMBL/GenBank/DDBJ databases">
        <title>Draft Genome Sequence of the Radioresistant Bacterium Deinococcus aerius TR0125, Isolated from the Higher Atmosphere above Japan.</title>
        <authorList>
            <person name="Satoh K."/>
            <person name="Arai H."/>
            <person name="Sanzen T."/>
            <person name="Kawaguchi Y."/>
            <person name="Hayashi H."/>
            <person name="Yokobori S."/>
            <person name="Yamagishi A."/>
            <person name="Oono Y."/>
            <person name="Narumi I."/>
        </authorList>
    </citation>
    <scope>NUCLEOTIDE SEQUENCE [LARGE SCALE GENOMIC DNA]</scope>
    <source>
        <strain evidence="11">TR0125</strain>
    </source>
</reference>
<evidence type="ECO:0000313" key="11">
    <source>
        <dbReference type="Proteomes" id="UP000236569"/>
    </source>
</evidence>